<name>A0AAU7C7U0_9BACT</name>
<evidence type="ECO:0008006" key="2">
    <source>
        <dbReference type="Google" id="ProtNLM"/>
    </source>
</evidence>
<reference evidence="1" key="1">
    <citation type="submission" date="2024-05" db="EMBL/GenBank/DDBJ databases">
        <title>Planctomycetes of the genus Singulisphaera possess chitinolytic capabilities.</title>
        <authorList>
            <person name="Ivanova A."/>
        </authorList>
    </citation>
    <scope>NUCLEOTIDE SEQUENCE</scope>
    <source>
        <strain evidence="1">Ch08T</strain>
    </source>
</reference>
<dbReference type="PROSITE" id="PS51257">
    <property type="entry name" value="PROKAR_LIPOPROTEIN"/>
    <property type="match status" value="1"/>
</dbReference>
<accession>A0AAU7C7U0</accession>
<organism evidence="1">
    <name type="scientific">Singulisphaera sp. Ch08</name>
    <dbReference type="NCBI Taxonomy" id="3120278"/>
    <lineage>
        <taxon>Bacteria</taxon>
        <taxon>Pseudomonadati</taxon>
        <taxon>Planctomycetota</taxon>
        <taxon>Planctomycetia</taxon>
        <taxon>Isosphaerales</taxon>
        <taxon>Isosphaeraceae</taxon>
        <taxon>Singulisphaera</taxon>
    </lineage>
</organism>
<protein>
    <recommendedName>
        <fullName evidence="2">Lipoprotein</fullName>
    </recommendedName>
</protein>
<gene>
    <name evidence="1" type="ORF">V5E97_22060</name>
</gene>
<proteinExistence type="predicted"/>
<dbReference type="AlphaFoldDB" id="A0AAU7C7U0"/>
<dbReference type="EMBL" id="CP155447">
    <property type="protein sequence ID" value="XBH01037.1"/>
    <property type="molecule type" value="Genomic_DNA"/>
</dbReference>
<evidence type="ECO:0000313" key="1">
    <source>
        <dbReference type="EMBL" id="XBH01037.1"/>
    </source>
</evidence>
<sequence>MRMCHLVRGLYVWVPAGILSLGLTGCDSSPKWNPVSVGVTNPDVANPLYGVTLENEAQNLDRIKAGDGINVRKKR</sequence>
<dbReference type="RefSeq" id="WP_406693722.1">
    <property type="nucleotide sequence ID" value="NZ_CP155447.1"/>
</dbReference>